<dbReference type="Proteomes" id="UP001497497">
    <property type="component" value="Unassembled WGS sequence"/>
</dbReference>
<dbReference type="InterPro" id="IPR032821">
    <property type="entry name" value="PKS_assoc"/>
</dbReference>
<accession>A0AAV2I5U2</accession>
<dbReference type="SUPFAM" id="SSF52151">
    <property type="entry name" value="FabD/lysophospholipase-like"/>
    <property type="match status" value="1"/>
</dbReference>
<dbReference type="InterPro" id="IPR016039">
    <property type="entry name" value="Thiolase-like"/>
</dbReference>
<gene>
    <name evidence="5" type="ORF">GSLYS_00013486001</name>
</gene>
<dbReference type="Pfam" id="PF00698">
    <property type="entry name" value="Acyl_transf_1"/>
    <property type="match status" value="1"/>
</dbReference>
<name>A0AAV2I5U2_LYMST</name>
<sequence>MEDSISEPIAVIGAGFKGPGADNLEELWGVLERGENHIVDIPKERWNNDAFYDPDPQAVSKSYVRKGGFMKNPFAFDNRLFNINDMESDQMDPQQKHALECTYRAMEHAGLTRNQLKGTNTGVYIGAMNSDYRSLYQARSSGVTNYTVTGISNSIIAARIAFCFDLRGPTMVIDTGCSSALIAIHTASQALRTGDCDLAICGGTNFMVTPDVFVHLSKAKMVSPTGQCHAFSDKADGYTRGEGCGIVVLKRLSQAQRDGDRILATIVTGTNQDGHSVTPISAPSREQQLSLLENMYRHMTNEELEELDYIEAHGTGTATGDPTEANALGELFQRRGSKKVRLMGSIKTNIGHLESAAGVVGLIKVLLMMEHSKIVPSLFSETPNKKIDFEKLKLSLPSKVMDWKKGQHLACVNSFGFGGSNCHVIVKSQKKETELKGSEIKPAIVCFSGKNEASLRGSLKDFLEYDNVGCLDLHDVALTSTVHRTHYTSRFATVASNLGQLISHLKEELDKTSTERRSHKVSTVFVFGGMGTAWEGMCKEMMKESEVFRSALGEIDDFLGKHVSWSVVKRLQEVTPSDYDDHLFIPIAIFACQVGLASLWMSLGVKPNQIVGQSVGEVAAAYTAGLLTLQDAVKVIYTRSLLISRVTGGKMFVVRNVPTDQVKAVVGKFQGKACVSVEYSPVSCAVSSD</sequence>
<dbReference type="GO" id="GO:0006633">
    <property type="term" value="P:fatty acid biosynthetic process"/>
    <property type="evidence" value="ECO:0007669"/>
    <property type="project" value="InterPro"/>
</dbReference>
<dbReference type="InterPro" id="IPR016035">
    <property type="entry name" value="Acyl_Trfase/lysoPLipase"/>
</dbReference>
<keyword evidence="1" id="KW-0596">Phosphopantetheine</keyword>
<dbReference type="PANTHER" id="PTHR43775">
    <property type="entry name" value="FATTY ACID SYNTHASE"/>
    <property type="match status" value="1"/>
</dbReference>
<organism evidence="5 6">
    <name type="scientific">Lymnaea stagnalis</name>
    <name type="common">Great pond snail</name>
    <name type="synonym">Helix stagnalis</name>
    <dbReference type="NCBI Taxonomy" id="6523"/>
    <lineage>
        <taxon>Eukaryota</taxon>
        <taxon>Metazoa</taxon>
        <taxon>Spiralia</taxon>
        <taxon>Lophotrochozoa</taxon>
        <taxon>Mollusca</taxon>
        <taxon>Gastropoda</taxon>
        <taxon>Heterobranchia</taxon>
        <taxon>Euthyneura</taxon>
        <taxon>Panpulmonata</taxon>
        <taxon>Hygrophila</taxon>
        <taxon>Lymnaeoidea</taxon>
        <taxon>Lymnaeidae</taxon>
        <taxon>Lymnaea</taxon>
    </lineage>
</organism>
<dbReference type="Gene3D" id="3.40.47.10">
    <property type="match status" value="1"/>
</dbReference>
<dbReference type="InterPro" id="IPR014043">
    <property type="entry name" value="Acyl_transferase_dom"/>
</dbReference>
<keyword evidence="2" id="KW-0597">Phosphoprotein</keyword>
<evidence type="ECO:0000259" key="4">
    <source>
        <dbReference type="PROSITE" id="PS52004"/>
    </source>
</evidence>
<dbReference type="Gene3D" id="3.30.70.3290">
    <property type="match status" value="1"/>
</dbReference>
<dbReference type="Pfam" id="PF00109">
    <property type="entry name" value="ketoacyl-synt"/>
    <property type="match status" value="1"/>
</dbReference>
<dbReference type="InterPro" id="IPR050091">
    <property type="entry name" value="PKS_NRPS_Biosynth_Enz"/>
</dbReference>
<dbReference type="SUPFAM" id="SSF53901">
    <property type="entry name" value="Thiolase-like"/>
    <property type="match status" value="1"/>
</dbReference>
<dbReference type="GO" id="GO:0004312">
    <property type="term" value="F:fatty acid synthase activity"/>
    <property type="evidence" value="ECO:0007669"/>
    <property type="project" value="TreeGrafter"/>
</dbReference>
<protein>
    <recommendedName>
        <fullName evidence="4">Ketosynthase family 3 (KS3) domain-containing protein</fullName>
    </recommendedName>
</protein>
<evidence type="ECO:0000256" key="2">
    <source>
        <dbReference type="ARBA" id="ARBA00022553"/>
    </source>
</evidence>
<evidence type="ECO:0000313" key="5">
    <source>
        <dbReference type="EMBL" id="CAL1539753.1"/>
    </source>
</evidence>
<dbReference type="InterPro" id="IPR018201">
    <property type="entry name" value="Ketoacyl_synth_AS"/>
</dbReference>
<comment type="caution">
    <text evidence="5">The sequence shown here is derived from an EMBL/GenBank/DDBJ whole genome shotgun (WGS) entry which is preliminary data.</text>
</comment>
<evidence type="ECO:0000313" key="6">
    <source>
        <dbReference type="Proteomes" id="UP001497497"/>
    </source>
</evidence>
<feature type="non-terminal residue" evidence="5">
    <location>
        <position position="689"/>
    </location>
</feature>
<dbReference type="CDD" id="cd00833">
    <property type="entry name" value="PKS"/>
    <property type="match status" value="1"/>
</dbReference>
<evidence type="ECO:0000256" key="3">
    <source>
        <dbReference type="ARBA" id="ARBA00022679"/>
    </source>
</evidence>
<dbReference type="AlphaFoldDB" id="A0AAV2I5U2"/>
<dbReference type="PROSITE" id="PS00606">
    <property type="entry name" value="KS3_1"/>
    <property type="match status" value="1"/>
</dbReference>
<dbReference type="InterPro" id="IPR001227">
    <property type="entry name" value="Ac_transferase_dom_sf"/>
</dbReference>
<evidence type="ECO:0000256" key="1">
    <source>
        <dbReference type="ARBA" id="ARBA00022450"/>
    </source>
</evidence>
<dbReference type="Pfam" id="PF02801">
    <property type="entry name" value="Ketoacyl-synt_C"/>
    <property type="match status" value="1"/>
</dbReference>
<dbReference type="SMART" id="SM00827">
    <property type="entry name" value="PKS_AT"/>
    <property type="match status" value="1"/>
</dbReference>
<dbReference type="Gene3D" id="3.40.366.10">
    <property type="entry name" value="Malonyl-Coenzyme A Acyl Carrier Protein, domain 2"/>
    <property type="match status" value="1"/>
</dbReference>
<keyword evidence="3" id="KW-0808">Transferase</keyword>
<dbReference type="SMART" id="SM00825">
    <property type="entry name" value="PKS_KS"/>
    <property type="match status" value="1"/>
</dbReference>
<feature type="domain" description="Ketosynthase family 3 (KS3)" evidence="4">
    <location>
        <begin position="6"/>
        <end position="428"/>
    </location>
</feature>
<dbReference type="InterPro" id="IPR014031">
    <property type="entry name" value="Ketoacyl_synth_C"/>
</dbReference>
<dbReference type="Gene3D" id="3.30.70.250">
    <property type="entry name" value="Malonyl-CoA ACP transacylase, ACP-binding"/>
    <property type="match status" value="1"/>
</dbReference>
<dbReference type="PANTHER" id="PTHR43775:SF37">
    <property type="entry name" value="SI:DKEY-61P9.11"/>
    <property type="match status" value="1"/>
</dbReference>
<dbReference type="InterPro" id="IPR014030">
    <property type="entry name" value="Ketoacyl_synth_N"/>
</dbReference>
<dbReference type="EMBL" id="CAXITT010000354">
    <property type="protein sequence ID" value="CAL1539753.1"/>
    <property type="molecule type" value="Genomic_DNA"/>
</dbReference>
<reference evidence="5 6" key="1">
    <citation type="submission" date="2024-04" db="EMBL/GenBank/DDBJ databases">
        <authorList>
            <consortium name="Genoscope - CEA"/>
            <person name="William W."/>
        </authorList>
    </citation>
    <scope>NUCLEOTIDE SEQUENCE [LARGE SCALE GENOMIC DNA]</scope>
</reference>
<dbReference type="PROSITE" id="PS52004">
    <property type="entry name" value="KS3_2"/>
    <property type="match status" value="1"/>
</dbReference>
<keyword evidence="6" id="KW-1185">Reference proteome</keyword>
<dbReference type="InterPro" id="IPR020841">
    <property type="entry name" value="PKS_Beta-ketoAc_synthase_dom"/>
</dbReference>
<proteinExistence type="predicted"/>
<dbReference type="Pfam" id="PF16197">
    <property type="entry name" value="KAsynt_C_assoc"/>
    <property type="match status" value="1"/>
</dbReference>
<dbReference type="GO" id="GO:0004315">
    <property type="term" value="F:3-oxoacyl-[acyl-carrier-protein] synthase activity"/>
    <property type="evidence" value="ECO:0007669"/>
    <property type="project" value="InterPro"/>
</dbReference>